<dbReference type="InterPro" id="IPR016035">
    <property type="entry name" value="Acyl_Trfase/lysoPLipase"/>
</dbReference>
<dbReference type="GO" id="GO:0044550">
    <property type="term" value="P:secondary metabolite biosynthetic process"/>
    <property type="evidence" value="ECO:0007669"/>
    <property type="project" value="UniProtKB-ARBA"/>
</dbReference>
<feature type="region of interest" description="C-terminal hotdog fold" evidence="8">
    <location>
        <begin position="1091"/>
        <end position="1250"/>
    </location>
</feature>
<accession>A0AAJ0CZU1</accession>
<dbReference type="SMART" id="SM00822">
    <property type="entry name" value="PKS_KR"/>
    <property type="match status" value="1"/>
</dbReference>
<evidence type="ECO:0000256" key="3">
    <source>
        <dbReference type="ARBA" id="ARBA00022679"/>
    </source>
</evidence>
<keyword evidence="2" id="KW-0597">Phosphoprotein</keyword>
<dbReference type="GO" id="GO:1901336">
    <property type="term" value="P:lactone biosynthetic process"/>
    <property type="evidence" value="ECO:0007669"/>
    <property type="project" value="UniProtKB-ARBA"/>
</dbReference>
<dbReference type="Gene3D" id="1.10.1200.10">
    <property type="entry name" value="ACP-like"/>
    <property type="match status" value="1"/>
</dbReference>
<keyword evidence="14" id="KW-1185">Reference proteome</keyword>
<dbReference type="InterPro" id="IPR042104">
    <property type="entry name" value="PKS_dehydratase_sf"/>
</dbReference>
<keyword evidence="6" id="KW-0511">Multifunctional enzyme</keyword>
<evidence type="ECO:0000256" key="5">
    <source>
        <dbReference type="ARBA" id="ARBA00023002"/>
    </source>
</evidence>
<feature type="region of interest" description="N-terminal hotdog fold" evidence="8">
    <location>
        <begin position="942"/>
        <end position="1077"/>
    </location>
</feature>
<dbReference type="CDD" id="cd05195">
    <property type="entry name" value="enoyl_red"/>
    <property type="match status" value="1"/>
</dbReference>
<dbReference type="Gene3D" id="3.40.366.10">
    <property type="entry name" value="Malonyl-Coenzyme A Acyl Carrier Protein, domain 2"/>
    <property type="match status" value="1"/>
</dbReference>
<dbReference type="GO" id="GO:0006633">
    <property type="term" value="P:fatty acid biosynthetic process"/>
    <property type="evidence" value="ECO:0007669"/>
    <property type="project" value="InterPro"/>
</dbReference>
<dbReference type="GO" id="GO:0008168">
    <property type="term" value="F:methyltransferase activity"/>
    <property type="evidence" value="ECO:0007669"/>
    <property type="project" value="UniProtKB-KW"/>
</dbReference>
<protein>
    <recommendedName>
        <fullName evidence="15">Polyketide synthase</fullName>
    </recommendedName>
</protein>
<evidence type="ECO:0000256" key="7">
    <source>
        <dbReference type="ARBA" id="ARBA00023315"/>
    </source>
</evidence>
<dbReference type="InterPro" id="IPR050091">
    <property type="entry name" value="PKS_NRPS_Biosynth_Enz"/>
</dbReference>
<dbReference type="CDD" id="cd00833">
    <property type="entry name" value="PKS"/>
    <property type="match status" value="1"/>
</dbReference>
<dbReference type="CDD" id="cd05274">
    <property type="entry name" value="KR_FAS_SDR_x"/>
    <property type="match status" value="1"/>
</dbReference>
<dbReference type="SMART" id="SM00827">
    <property type="entry name" value="PKS_AT"/>
    <property type="match status" value="1"/>
</dbReference>
<dbReference type="InterPro" id="IPR013149">
    <property type="entry name" value="ADH-like_C"/>
</dbReference>
<feature type="domain" description="Carrier" evidence="10">
    <location>
        <begin position="2289"/>
        <end position="2367"/>
    </location>
</feature>
<dbReference type="InterPro" id="IPR016036">
    <property type="entry name" value="Malonyl_transacylase_ACP-bd"/>
</dbReference>
<keyword evidence="3" id="KW-0808">Transferase</keyword>
<dbReference type="InterPro" id="IPR020806">
    <property type="entry name" value="PKS_PP-bd"/>
</dbReference>
<evidence type="ECO:0000313" key="13">
    <source>
        <dbReference type="EMBL" id="KAK2616630.1"/>
    </source>
</evidence>
<proteinExistence type="predicted"/>
<dbReference type="SUPFAM" id="SSF55048">
    <property type="entry name" value="Probable ACP-binding domain of malonyl-CoA ACP transacylase"/>
    <property type="match status" value="1"/>
</dbReference>
<sequence>MAAKRNEQPTGHHDITPHDIRKQDEPIAIVGMACRLPGDSSSTEKLWQLLSAGGSGHCQVPRSRYNASAFYHPDRDHPGTINSTTGYFIEDDIQNFENNFFSISNIEAIAMDPQQRKLLEVVFECFESAGVTLKDISGANVGCYVGNFALDFPLMQFPDMENINRYTAAGATPTLLANRISHVFNLQGPSFVLDTGCSSSLYSLHCACSALDLRECESAIVASSNLIQMPQLQVSANKTGIVSDSGMCRTFDAQADGYGRSDGVGVLFLKRLSDAIRDRDPIRAVIRGTAINSNGQTPGIMQPSADGQERVIRQAYARAGLSPTGTDYVEAHGTGTAVGDPIEVEAISRVFDRDRPIPIGSVKTNLGHSEATSGITSVIKVVLAMEKGAIPPTINLETMNPKISCFNVEIVRSLMPWPETSCRRASINSFGFGGANSHAIIDAFSTSSHAPSVGNGEAPQQSKRRQALLPISAHSADSFERRVEDLKTFLSTVKKSDLGAIAHTMSNGRTHLQNRGYLLVDVSDGTDHLQVQCISGPVLTKAAQPIAYVCTGQGAQWLGMGRDLYLQSDVFKRSIEIQDEHLAPYRTSDMFTLAGLFSSCPPNSINVNSPDVSQVLCTALQMAIIDVLRSWSVKPEFIVGHSSGEIAAAYGAGYISCHEAILLANARGVVVAGSASDELRSPGAMLSVGISRSEALVHLEELQLAGRVELACVNSPHNVTVSGDKDAVESFRLKMDHLKIFNRLLKTSSIAYHSHHMRGHIGDKYEALVAQVLAGDKPPQDTGSVVKMLSTVTGDVLALDEVRSPRYWRKNLEQTVLFNDALGSLFATEKKPLVVEIGPHPALQVPIREIQASIHPPTAQLNENYAYTVSRNRNEPQNLLSLAGTLFCGGYSLDFDAVNQLQVHEKNIITSLPTYPWDYRNVVPWKEPRQNREIRNRIYGRHELLGLKITGGSDVTLVWRNVLSVNDVPWLADHKIGPTILFPGAGFISMIIEAVCQANLKLRTDKPCISLRQVKFVKALPVPDNGEPIEVFTELRRLPISGMSDSTEWWYCNIISHRDGQHEMHVSGRVACYDHDKLSANRQIIVDQAAMVNLSPRTWYRRLNESGFNGGNSFKVLQEAFSDRKKKKQEAYSKSWLFPDKSNCAGTGQQEYFVHPTVIDGIMQTCFISAAAGRLDKVQCLIPIEIDVLNLISSSVVDFPSDEMWCIKSRAVQIGFGGVMADAELHNPAGNVLVRFNNARASVYQGVQSTKPTGVRVASLRVAWKPDITFLGPEHSDVISTYMARTQPDVTDIEPHNIIAACLDLITHKKPDERILFVNVLKSRVDEYMALLGSDEGYRRFAAIDCGYLTKDGTIADVHVEDQIQEASSGNPGLALTAYDVVVVNIEDVVEYQAILTSASQNTEFVLIFPSDALSIVQSWGRVLLTKQCSSTTVAIAKRTISPLPWTDDVYLVGSNASSDLNVQIDNHFRREHQTNIKFLHFDQVDSATMSPRSRVILSIEEAETVLHKLTADALRRLQVLTTTASHILWVTHGNMLIGGCPEANLAWGAARAIRMEEPSLRLATFDFGQTSDIALTARNILTAFQQIISQDFPDLEYAEHKGIIHINRWLPDAPLNMAFQERQQQDTSAALIGSCEPMQLNMISPGHLDTIRFEHQLERPRTLVADEIEVEAKCYGLNAKDVYILNNKFESTDRSCSHEFSGVVRRVGPLTKNLNVNDRVVVVSPGRFCNIAVVPESDCSIMLQTEDFESMCTIPVVFMTAIYSIKHLARMRPGESILIHSGTGGVGLAAIQVAKHIGATVFTSAGTHEKREWLSRTFGIPRTHIFNSRDASFLPLILEATDQRGVDVVLNSLSGDLLHASLTACAPLGRFIEIGKKDILDNGRLEMSSLRRSVSFHVFDLLDLRSGNAWCRQSWKSLQSETLQLIRDGVLQPVEPRHVFDVSQIITAVRFFPQPSRIGKVVLSMENPDSEIQMLPRRYSSTFDPKKTYIMIGCFGGIGTSITRWMLGLGARKFVFLSRSGKTKPSAALLASDLESEGCQVNVVSGDVMVLADVKRAIGSATAEIGGVVHASMSVRATHWSSLSCEDWHYGIGAKVSGTRNIHEALSAGHESSLDFLLLISSISGTIGSATEPSYCAANAYMDSFARFRRSQGLKATSIALGVITEVGYLHENPQMEDVYRRRGLQSSNESEMLQLIDLAIACADSDKTPTYDEFMRAHLLTGLEMNVAKSQAGDSSSTAFNFLFQDPRAGLLKASYNRDVKETGDAVSLHKLLLPQEIRQAVLGGGTLEIALTQALTAKLGGIIMLSPDQIDRDQPLMSFGLDSMVATEFRNFVFQTMQIDIPFLTLLSKSTTMGTIASLVAEQVQHSLVDTEILGGKKGITD</sequence>
<evidence type="ECO:0000256" key="1">
    <source>
        <dbReference type="ARBA" id="ARBA00022450"/>
    </source>
</evidence>
<dbReference type="Pfam" id="PF08659">
    <property type="entry name" value="KR"/>
    <property type="match status" value="1"/>
</dbReference>
<dbReference type="SUPFAM" id="SSF52151">
    <property type="entry name" value="FabD/lysophospholipase-like"/>
    <property type="match status" value="1"/>
</dbReference>
<evidence type="ECO:0000256" key="8">
    <source>
        <dbReference type="PROSITE-ProRule" id="PRU01363"/>
    </source>
</evidence>
<dbReference type="SMART" id="SM00825">
    <property type="entry name" value="PKS_KS"/>
    <property type="match status" value="1"/>
</dbReference>
<dbReference type="Pfam" id="PF00109">
    <property type="entry name" value="ketoacyl-synt"/>
    <property type="match status" value="1"/>
</dbReference>
<dbReference type="InterPro" id="IPR009081">
    <property type="entry name" value="PP-bd_ACP"/>
</dbReference>
<dbReference type="SMART" id="SM00829">
    <property type="entry name" value="PKS_ER"/>
    <property type="match status" value="1"/>
</dbReference>
<dbReference type="PROSITE" id="PS00606">
    <property type="entry name" value="KS3_1"/>
    <property type="match status" value="1"/>
</dbReference>
<keyword evidence="4" id="KW-0521">NADP</keyword>
<dbReference type="Pfam" id="PF16197">
    <property type="entry name" value="KAsynt_C_assoc"/>
    <property type="match status" value="1"/>
</dbReference>
<evidence type="ECO:0000256" key="6">
    <source>
        <dbReference type="ARBA" id="ARBA00023268"/>
    </source>
</evidence>
<dbReference type="GO" id="GO:0032259">
    <property type="term" value="P:methylation"/>
    <property type="evidence" value="ECO:0007669"/>
    <property type="project" value="UniProtKB-KW"/>
</dbReference>
<dbReference type="PROSITE" id="PS50075">
    <property type="entry name" value="CARRIER"/>
    <property type="match status" value="1"/>
</dbReference>
<dbReference type="Pfam" id="PF00698">
    <property type="entry name" value="Acyl_transf_1"/>
    <property type="match status" value="1"/>
</dbReference>
<evidence type="ECO:0000256" key="9">
    <source>
        <dbReference type="SAM" id="MobiDB-lite"/>
    </source>
</evidence>
<evidence type="ECO:0000259" key="10">
    <source>
        <dbReference type="PROSITE" id="PS50075"/>
    </source>
</evidence>
<name>A0AAJ0CZU1_9HYPO</name>
<dbReference type="Gene3D" id="3.40.47.10">
    <property type="match status" value="1"/>
</dbReference>
<dbReference type="InterPro" id="IPR049552">
    <property type="entry name" value="PKS_DH_N"/>
</dbReference>
<dbReference type="InterPro" id="IPR011032">
    <property type="entry name" value="GroES-like_sf"/>
</dbReference>
<feature type="domain" description="PKS/mFAS DH" evidence="12">
    <location>
        <begin position="942"/>
        <end position="1250"/>
    </location>
</feature>
<dbReference type="EMBL" id="JASWJB010000004">
    <property type="protein sequence ID" value="KAK2616630.1"/>
    <property type="molecule type" value="Genomic_DNA"/>
</dbReference>
<keyword evidence="7" id="KW-0012">Acyltransferase</keyword>
<dbReference type="GO" id="GO:0016491">
    <property type="term" value="F:oxidoreductase activity"/>
    <property type="evidence" value="ECO:0007669"/>
    <property type="project" value="UniProtKB-KW"/>
</dbReference>
<dbReference type="InterPro" id="IPR032821">
    <property type="entry name" value="PKS_assoc"/>
</dbReference>
<dbReference type="InterPro" id="IPR036736">
    <property type="entry name" value="ACP-like_sf"/>
</dbReference>
<evidence type="ECO:0008006" key="15">
    <source>
        <dbReference type="Google" id="ProtNLM"/>
    </source>
</evidence>
<comment type="caution">
    <text evidence="13">The sequence shown here is derived from an EMBL/GenBank/DDBJ whole genome shotgun (WGS) entry which is preliminary data.</text>
</comment>
<feature type="domain" description="Ketosynthase family 3 (KS3)" evidence="11">
    <location>
        <begin position="24"/>
        <end position="443"/>
    </location>
</feature>
<feature type="active site" description="Proton acceptor; for dehydratase activity" evidence="8">
    <location>
        <position position="974"/>
    </location>
</feature>
<dbReference type="InterPro" id="IPR014030">
    <property type="entry name" value="Ketoacyl_synth_N"/>
</dbReference>
<dbReference type="SMART" id="SM00826">
    <property type="entry name" value="PKS_DH"/>
    <property type="match status" value="1"/>
</dbReference>
<dbReference type="PROSITE" id="PS52019">
    <property type="entry name" value="PKS_MFAS_DH"/>
    <property type="match status" value="1"/>
</dbReference>
<dbReference type="Gene3D" id="3.40.50.720">
    <property type="entry name" value="NAD(P)-binding Rossmann-like Domain"/>
    <property type="match status" value="3"/>
</dbReference>
<dbReference type="Gene3D" id="3.10.129.110">
    <property type="entry name" value="Polyketide synthase dehydratase"/>
    <property type="match status" value="1"/>
</dbReference>
<feature type="region of interest" description="Disordered" evidence="9">
    <location>
        <begin position="1"/>
        <end position="22"/>
    </location>
</feature>
<reference evidence="13" key="1">
    <citation type="submission" date="2023-06" db="EMBL/GenBank/DDBJ databases">
        <title>Conoideocrella luteorostrata (Hypocreales: Clavicipitaceae), a potential biocontrol fungus for elongate hemlock scale in United States Christmas tree production areas.</title>
        <authorList>
            <person name="Barrett H."/>
            <person name="Lovett B."/>
            <person name="Macias A.M."/>
            <person name="Stajich J.E."/>
            <person name="Kasson M.T."/>
        </authorList>
    </citation>
    <scope>NUCLEOTIDE SEQUENCE</scope>
    <source>
        <strain evidence="13">ARSEF 14590</strain>
    </source>
</reference>
<dbReference type="InterPro" id="IPR018201">
    <property type="entry name" value="Ketoacyl_synth_AS"/>
</dbReference>
<evidence type="ECO:0000313" key="14">
    <source>
        <dbReference type="Proteomes" id="UP001251528"/>
    </source>
</evidence>
<dbReference type="GO" id="GO:0004312">
    <property type="term" value="F:fatty acid synthase activity"/>
    <property type="evidence" value="ECO:0007669"/>
    <property type="project" value="TreeGrafter"/>
</dbReference>
<dbReference type="GO" id="GO:0031177">
    <property type="term" value="F:phosphopantetheine binding"/>
    <property type="evidence" value="ECO:0007669"/>
    <property type="project" value="InterPro"/>
</dbReference>
<dbReference type="Pfam" id="PF02801">
    <property type="entry name" value="Ketoacyl-synt_C"/>
    <property type="match status" value="1"/>
</dbReference>
<evidence type="ECO:0000259" key="12">
    <source>
        <dbReference type="PROSITE" id="PS52019"/>
    </source>
</evidence>
<feature type="active site" description="Proton donor; for dehydratase activity" evidence="8">
    <location>
        <position position="1160"/>
    </location>
</feature>
<organism evidence="13 14">
    <name type="scientific">Conoideocrella luteorostrata</name>
    <dbReference type="NCBI Taxonomy" id="1105319"/>
    <lineage>
        <taxon>Eukaryota</taxon>
        <taxon>Fungi</taxon>
        <taxon>Dikarya</taxon>
        <taxon>Ascomycota</taxon>
        <taxon>Pezizomycotina</taxon>
        <taxon>Sordariomycetes</taxon>
        <taxon>Hypocreomycetidae</taxon>
        <taxon>Hypocreales</taxon>
        <taxon>Clavicipitaceae</taxon>
        <taxon>Conoideocrella</taxon>
    </lineage>
</organism>
<dbReference type="InterPro" id="IPR020807">
    <property type="entry name" value="PKS_DH"/>
</dbReference>
<dbReference type="InterPro" id="IPR049900">
    <property type="entry name" value="PKS_mFAS_DH"/>
</dbReference>
<dbReference type="Pfam" id="PF00550">
    <property type="entry name" value="PP-binding"/>
    <property type="match status" value="1"/>
</dbReference>
<dbReference type="Pfam" id="PF21089">
    <property type="entry name" value="PKS_DH_N"/>
    <property type="match status" value="1"/>
</dbReference>
<dbReference type="InterPro" id="IPR049551">
    <property type="entry name" value="PKS_DH_C"/>
</dbReference>
<dbReference type="InterPro" id="IPR057326">
    <property type="entry name" value="KR_dom"/>
</dbReference>
<dbReference type="FunFam" id="3.40.50.720:FF:000209">
    <property type="entry name" value="Polyketide synthase Pks12"/>
    <property type="match status" value="1"/>
</dbReference>
<dbReference type="Pfam" id="PF14765">
    <property type="entry name" value="PS-DH"/>
    <property type="match status" value="1"/>
</dbReference>
<dbReference type="Gene3D" id="3.90.180.10">
    <property type="entry name" value="Medium-chain alcohol dehydrogenases, catalytic domain"/>
    <property type="match status" value="1"/>
</dbReference>
<dbReference type="PROSITE" id="PS52004">
    <property type="entry name" value="KS3_2"/>
    <property type="match status" value="1"/>
</dbReference>
<gene>
    <name evidence="13" type="ORF">QQS21_000453</name>
</gene>
<evidence type="ECO:0000259" key="11">
    <source>
        <dbReference type="PROSITE" id="PS52004"/>
    </source>
</evidence>
<dbReference type="InterPro" id="IPR014043">
    <property type="entry name" value="Acyl_transferase_dom"/>
</dbReference>
<dbReference type="SUPFAM" id="SSF50129">
    <property type="entry name" value="GroES-like"/>
    <property type="match status" value="1"/>
</dbReference>
<dbReference type="Proteomes" id="UP001251528">
    <property type="component" value="Unassembled WGS sequence"/>
</dbReference>
<dbReference type="GO" id="GO:0004315">
    <property type="term" value="F:3-oxoacyl-[acyl-carrier-protein] synthase activity"/>
    <property type="evidence" value="ECO:0007669"/>
    <property type="project" value="InterPro"/>
</dbReference>
<evidence type="ECO:0000256" key="4">
    <source>
        <dbReference type="ARBA" id="ARBA00022857"/>
    </source>
</evidence>
<keyword evidence="5" id="KW-0560">Oxidoreductase</keyword>
<dbReference type="SUPFAM" id="SSF53901">
    <property type="entry name" value="Thiolase-like"/>
    <property type="match status" value="1"/>
</dbReference>
<keyword evidence="1" id="KW-0596">Phosphopantetheine</keyword>
<dbReference type="InterPro" id="IPR020843">
    <property type="entry name" value="ER"/>
</dbReference>
<dbReference type="InterPro" id="IPR014031">
    <property type="entry name" value="Ketoacyl_synth_C"/>
</dbReference>
<dbReference type="InterPro" id="IPR016039">
    <property type="entry name" value="Thiolase-like"/>
</dbReference>
<dbReference type="Pfam" id="PF00107">
    <property type="entry name" value="ADH_zinc_N"/>
    <property type="match status" value="1"/>
</dbReference>
<evidence type="ECO:0000256" key="2">
    <source>
        <dbReference type="ARBA" id="ARBA00022553"/>
    </source>
</evidence>
<dbReference type="SMART" id="SM00823">
    <property type="entry name" value="PKS_PP"/>
    <property type="match status" value="1"/>
</dbReference>
<dbReference type="InterPro" id="IPR020841">
    <property type="entry name" value="PKS_Beta-ketoAc_synthase_dom"/>
</dbReference>
<dbReference type="InterPro" id="IPR013968">
    <property type="entry name" value="PKS_KR"/>
</dbReference>
<dbReference type="SUPFAM" id="SSF51735">
    <property type="entry name" value="NAD(P)-binding Rossmann-fold domains"/>
    <property type="match status" value="2"/>
</dbReference>
<dbReference type="InterPro" id="IPR001227">
    <property type="entry name" value="Ac_transferase_dom_sf"/>
</dbReference>
<dbReference type="PANTHER" id="PTHR43775:SF50">
    <property type="entry name" value="HIGHLY REDUCING POLYKETIDE SYNTHASE SRDA"/>
    <property type="match status" value="1"/>
</dbReference>
<dbReference type="InterPro" id="IPR036291">
    <property type="entry name" value="NAD(P)-bd_dom_sf"/>
</dbReference>
<dbReference type="PANTHER" id="PTHR43775">
    <property type="entry name" value="FATTY ACID SYNTHASE"/>
    <property type="match status" value="1"/>
</dbReference>
<dbReference type="SUPFAM" id="SSF47336">
    <property type="entry name" value="ACP-like"/>
    <property type="match status" value="1"/>
</dbReference>